<comment type="caution">
    <text evidence="3">The sequence shown here is derived from an EMBL/GenBank/DDBJ whole genome shotgun (WGS) entry which is preliminary data.</text>
</comment>
<dbReference type="Gene3D" id="3.10.20.90">
    <property type="entry name" value="Phosphatidylinositol 3-kinase Catalytic Subunit, Chain A, domain 1"/>
    <property type="match status" value="2"/>
</dbReference>
<keyword evidence="4" id="KW-1185">Reference proteome</keyword>
<gene>
    <name evidence="3" type="ORF">D5F01_LYC22819</name>
</gene>
<dbReference type="PROSITE" id="PS50053">
    <property type="entry name" value="UBIQUITIN_2"/>
    <property type="match status" value="2"/>
</dbReference>
<proteinExistence type="predicted"/>
<dbReference type="AlphaFoldDB" id="A0A6G0HJG7"/>
<dbReference type="SUPFAM" id="SSF54236">
    <property type="entry name" value="Ubiquitin-like"/>
    <property type="match status" value="2"/>
</dbReference>
<evidence type="ECO:0000256" key="1">
    <source>
        <dbReference type="SAM" id="MobiDB-lite"/>
    </source>
</evidence>
<feature type="domain" description="Ubiquitin-like" evidence="2">
    <location>
        <begin position="147"/>
        <end position="183"/>
    </location>
</feature>
<dbReference type="PANTHER" id="PTHR10666">
    <property type="entry name" value="UBIQUITIN"/>
    <property type="match status" value="1"/>
</dbReference>
<dbReference type="InterPro" id="IPR050158">
    <property type="entry name" value="Ubiquitin_ubiquitin-like"/>
</dbReference>
<dbReference type="Proteomes" id="UP000424527">
    <property type="component" value="Unassembled WGS sequence"/>
</dbReference>
<dbReference type="InterPro" id="IPR000626">
    <property type="entry name" value="Ubiquitin-like_dom"/>
</dbReference>
<feature type="region of interest" description="Disordered" evidence="1">
    <location>
        <begin position="427"/>
        <end position="468"/>
    </location>
</feature>
<evidence type="ECO:0000313" key="3">
    <source>
        <dbReference type="EMBL" id="KAE8279233.1"/>
    </source>
</evidence>
<dbReference type="InterPro" id="IPR029071">
    <property type="entry name" value="Ubiquitin-like_domsf"/>
</dbReference>
<evidence type="ECO:0000259" key="2">
    <source>
        <dbReference type="PROSITE" id="PS50053"/>
    </source>
</evidence>
<feature type="domain" description="Ubiquitin-like" evidence="2">
    <location>
        <begin position="377"/>
        <end position="431"/>
    </location>
</feature>
<sequence length="468" mass="53618">MGNALRVRRKKRKQKKKRIGIVPVNDFQEPDNIYEGACDDHSESSNWSTEQEKCYDPRDPTLRFVDGPDDLDWDCKFVCGQTNCDVEWPFEEVCKMALLSPEEIEYFEKKMFANAAKDYMDVKACPGCKSNVMRNDLNNLNVMCKLEQVIVFAGKRLKDDRPLSDYGVKDLSTLHMVRQQEPGAGGSDEDGGMGDKKGKNKNYRAADLVLTRSWELVDLMEMVEWVTRMGKTKKVSKTLCLLVDVSELTDHSLTMESKICQPFIWLQYYAAEGFLNRSLELMDLMDLMKMVEWNGTKSLGLLVNVSKMTDHSLTMESVMGQGLECIFAMFLKRFGNIVDLMDLMDLMKMVEWVTRRGKTETYEIDLCDTEEQLKDITVLDLKRRIKEREGIPESYQKLVFARKKLKDYRPLSDYGVKHESSLLMRLKLRGGGLPEQEPGSDGSDGSDEDGGMGDKKGKNRSKERLVSF</sequence>
<evidence type="ECO:0000313" key="4">
    <source>
        <dbReference type="Proteomes" id="UP000424527"/>
    </source>
</evidence>
<organism evidence="3 4">
    <name type="scientific">Larimichthys crocea</name>
    <name type="common">Large yellow croaker</name>
    <name type="synonym">Pseudosciaena crocea</name>
    <dbReference type="NCBI Taxonomy" id="215358"/>
    <lineage>
        <taxon>Eukaryota</taxon>
        <taxon>Metazoa</taxon>
        <taxon>Chordata</taxon>
        <taxon>Craniata</taxon>
        <taxon>Vertebrata</taxon>
        <taxon>Euteleostomi</taxon>
        <taxon>Actinopterygii</taxon>
        <taxon>Neopterygii</taxon>
        <taxon>Teleostei</taxon>
        <taxon>Neoteleostei</taxon>
        <taxon>Acanthomorphata</taxon>
        <taxon>Eupercaria</taxon>
        <taxon>Sciaenidae</taxon>
        <taxon>Larimichthys</taxon>
    </lineage>
</organism>
<dbReference type="EMBL" id="REGW02000023">
    <property type="protein sequence ID" value="KAE8279233.1"/>
    <property type="molecule type" value="Genomic_DNA"/>
</dbReference>
<dbReference type="SMART" id="SM00213">
    <property type="entry name" value="UBQ"/>
    <property type="match status" value="2"/>
</dbReference>
<feature type="compositionally biased region" description="Basic and acidic residues" evidence="1">
    <location>
        <begin position="452"/>
        <end position="468"/>
    </location>
</feature>
<dbReference type="CDD" id="cd17039">
    <property type="entry name" value="Ubl_ubiquitin_like"/>
    <property type="match status" value="1"/>
</dbReference>
<accession>A0A6G0HJG7</accession>
<name>A0A6G0HJG7_LARCR</name>
<reference evidence="3 4" key="1">
    <citation type="submission" date="2019-07" db="EMBL/GenBank/DDBJ databases">
        <title>Chromosome genome assembly for large yellow croaker.</title>
        <authorList>
            <person name="Xiao S."/>
        </authorList>
    </citation>
    <scope>NUCLEOTIDE SEQUENCE [LARGE SCALE GENOMIC DNA]</scope>
    <source>
        <strain evidence="3">JMULYC20181020</strain>
        <tissue evidence="3">Muscle</tissue>
    </source>
</reference>
<dbReference type="Pfam" id="PF00240">
    <property type="entry name" value="ubiquitin"/>
    <property type="match status" value="2"/>
</dbReference>
<protein>
    <recommendedName>
        <fullName evidence="2">Ubiquitin-like domain-containing protein</fullName>
    </recommendedName>
</protein>